<dbReference type="HOGENOM" id="CLU_2692407_0_0_1"/>
<name>U5G5R2_POPTR</name>
<organism evidence="1 2">
    <name type="scientific">Populus trichocarpa</name>
    <name type="common">Western balsam poplar</name>
    <name type="synonym">Populus balsamifera subsp. trichocarpa</name>
    <dbReference type="NCBI Taxonomy" id="3694"/>
    <lineage>
        <taxon>Eukaryota</taxon>
        <taxon>Viridiplantae</taxon>
        <taxon>Streptophyta</taxon>
        <taxon>Embryophyta</taxon>
        <taxon>Tracheophyta</taxon>
        <taxon>Spermatophyta</taxon>
        <taxon>Magnoliopsida</taxon>
        <taxon>eudicotyledons</taxon>
        <taxon>Gunneridae</taxon>
        <taxon>Pentapetalae</taxon>
        <taxon>rosids</taxon>
        <taxon>fabids</taxon>
        <taxon>Malpighiales</taxon>
        <taxon>Salicaceae</taxon>
        <taxon>Saliceae</taxon>
        <taxon>Populus</taxon>
    </lineage>
</organism>
<keyword evidence="2" id="KW-1185">Reference proteome</keyword>
<dbReference type="InParanoid" id="U5G5R2"/>
<evidence type="ECO:0000313" key="1">
    <source>
        <dbReference type="EMBL" id="PNT24923.1"/>
    </source>
</evidence>
<reference evidence="1 2" key="1">
    <citation type="journal article" date="2006" name="Science">
        <title>The genome of black cottonwood, Populus trichocarpa (Torr. &amp; Gray).</title>
        <authorList>
            <person name="Tuskan G.A."/>
            <person name="Difazio S."/>
            <person name="Jansson S."/>
            <person name="Bohlmann J."/>
            <person name="Grigoriev I."/>
            <person name="Hellsten U."/>
            <person name="Putnam N."/>
            <person name="Ralph S."/>
            <person name="Rombauts S."/>
            <person name="Salamov A."/>
            <person name="Schein J."/>
            <person name="Sterck L."/>
            <person name="Aerts A."/>
            <person name="Bhalerao R.R."/>
            <person name="Bhalerao R.P."/>
            <person name="Blaudez D."/>
            <person name="Boerjan W."/>
            <person name="Brun A."/>
            <person name="Brunner A."/>
            <person name="Busov V."/>
            <person name="Campbell M."/>
            <person name="Carlson J."/>
            <person name="Chalot M."/>
            <person name="Chapman J."/>
            <person name="Chen G.L."/>
            <person name="Cooper D."/>
            <person name="Coutinho P.M."/>
            <person name="Couturier J."/>
            <person name="Covert S."/>
            <person name="Cronk Q."/>
            <person name="Cunningham R."/>
            <person name="Davis J."/>
            <person name="Degroeve S."/>
            <person name="Dejardin A."/>
            <person name="Depamphilis C."/>
            <person name="Detter J."/>
            <person name="Dirks B."/>
            <person name="Dubchak I."/>
            <person name="Duplessis S."/>
            <person name="Ehlting J."/>
            <person name="Ellis B."/>
            <person name="Gendler K."/>
            <person name="Goodstein D."/>
            <person name="Gribskov M."/>
            <person name="Grimwood J."/>
            <person name="Groover A."/>
            <person name="Gunter L."/>
            <person name="Hamberger B."/>
            <person name="Heinze B."/>
            <person name="Helariutta Y."/>
            <person name="Henrissat B."/>
            <person name="Holligan D."/>
            <person name="Holt R."/>
            <person name="Huang W."/>
            <person name="Islam-Faridi N."/>
            <person name="Jones S."/>
            <person name="Jones-Rhoades M."/>
            <person name="Jorgensen R."/>
            <person name="Joshi C."/>
            <person name="Kangasjarvi J."/>
            <person name="Karlsson J."/>
            <person name="Kelleher C."/>
            <person name="Kirkpatrick R."/>
            <person name="Kirst M."/>
            <person name="Kohler A."/>
            <person name="Kalluri U."/>
            <person name="Larimer F."/>
            <person name="Leebens-Mack J."/>
            <person name="Leple J.C."/>
            <person name="Locascio P."/>
            <person name="Lou Y."/>
            <person name="Lucas S."/>
            <person name="Martin F."/>
            <person name="Montanini B."/>
            <person name="Napoli C."/>
            <person name="Nelson D.R."/>
            <person name="Nelson C."/>
            <person name="Nieminen K."/>
            <person name="Nilsson O."/>
            <person name="Pereda V."/>
            <person name="Peter G."/>
            <person name="Philippe R."/>
            <person name="Pilate G."/>
            <person name="Poliakov A."/>
            <person name="Razumovskaya J."/>
            <person name="Richardson P."/>
            <person name="Rinaldi C."/>
            <person name="Ritland K."/>
            <person name="Rouze P."/>
            <person name="Ryaboy D."/>
            <person name="Schmutz J."/>
            <person name="Schrader J."/>
            <person name="Segerman B."/>
            <person name="Shin H."/>
            <person name="Siddiqui A."/>
            <person name="Sterky F."/>
            <person name="Terry A."/>
            <person name="Tsai C.J."/>
            <person name="Uberbacher E."/>
            <person name="Unneberg P."/>
            <person name="Vahala J."/>
            <person name="Wall K."/>
            <person name="Wessler S."/>
            <person name="Yang G."/>
            <person name="Yin T."/>
            <person name="Douglas C."/>
            <person name="Marra M."/>
            <person name="Sandberg G."/>
            <person name="Van de Peer Y."/>
            <person name="Rokhsar D."/>
        </authorList>
    </citation>
    <scope>NUCLEOTIDE SEQUENCE [LARGE SCALE GENOMIC DNA]</scope>
    <source>
        <strain evidence="2">cv. Nisqually</strain>
    </source>
</reference>
<protein>
    <submittedName>
        <fullName evidence="1">Uncharacterized protein</fullName>
    </submittedName>
</protein>
<evidence type="ECO:0000313" key="2">
    <source>
        <dbReference type="Proteomes" id="UP000006729"/>
    </source>
</evidence>
<dbReference type="Proteomes" id="UP000006729">
    <property type="component" value="Chromosome 8"/>
</dbReference>
<gene>
    <name evidence="1" type="ORF">POPTR_008G158700</name>
</gene>
<sequence>MEHRNETQPIALVPNNFTTSNPSREFAAKIDLEQTLLAILFPWSGSNVSISQMICDDDLCTNTSSKHVDLYVHE</sequence>
<dbReference type="AlphaFoldDB" id="U5G5R2"/>
<dbReference type="EMBL" id="CM009297">
    <property type="protein sequence ID" value="PNT24923.1"/>
    <property type="molecule type" value="Genomic_DNA"/>
</dbReference>
<accession>U5G5R2</accession>
<proteinExistence type="predicted"/>